<gene>
    <name evidence="3" type="ORF">Gferi_04585</name>
</gene>
<dbReference type="EMBL" id="CP017269">
    <property type="protein sequence ID" value="AOT68896.1"/>
    <property type="molecule type" value="Genomic_DNA"/>
</dbReference>
<keyword evidence="4" id="KW-1185">Reference proteome</keyword>
<dbReference type="SUPFAM" id="SSF52402">
    <property type="entry name" value="Adenine nucleotide alpha hydrolases-like"/>
    <property type="match status" value="1"/>
</dbReference>
<evidence type="ECO:0000313" key="4">
    <source>
        <dbReference type="Proteomes" id="UP000095743"/>
    </source>
</evidence>
<sequence length="262" mass="28429">MKIAVCIKQVPASSEIETDQNTGVLIRDRGPTRINPYDLSAIEAALQLKEAYNGSVTSFTMGPKSAEAVIAYSFSMGADDGVLLSDARFAGADVYATAYTLAQGICVSDHYDLILCGSQTTDGDTGQVGPALAEQLGIPHIYGVTAVDSINETQILLTQQLGNKNMQLKAAMPCLLVIHPDAFRPRLPSLKLKLMAAKKEVKKLSMQDMQEKNILKYGLKGSPTQVERVFLPERTTYRQVLTGDGDTLALEIYNCVKQGRLI</sequence>
<evidence type="ECO:0000259" key="2">
    <source>
        <dbReference type="SMART" id="SM00893"/>
    </source>
</evidence>
<dbReference type="SMART" id="SM00893">
    <property type="entry name" value="ETF"/>
    <property type="match status" value="1"/>
</dbReference>
<dbReference type="Gene3D" id="3.40.50.620">
    <property type="entry name" value="HUPs"/>
    <property type="match status" value="1"/>
</dbReference>
<feature type="domain" description="Electron transfer flavoprotein alpha/beta-subunit N-terminal" evidence="2">
    <location>
        <begin position="22"/>
        <end position="213"/>
    </location>
</feature>
<dbReference type="AlphaFoldDB" id="A0A1D8GDC3"/>
<dbReference type="KEGG" id="gfe:Gferi_04585"/>
<dbReference type="OrthoDB" id="9804960at2"/>
<dbReference type="PIRSF" id="PIRSF000090">
    <property type="entry name" value="Beta-ETF"/>
    <property type="match status" value="1"/>
</dbReference>
<dbReference type="Proteomes" id="UP000095743">
    <property type="component" value="Chromosome"/>
</dbReference>
<dbReference type="Pfam" id="PF01012">
    <property type="entry name" value="ETF"/>
    <property type="match status" value="1"/>
</dbReference>
<dbReference type="STRING" id="1424294.Gferi_04585"/>
<organism evidence="3 4">
    <name type="scientific">Geosporobacter ferrireducens</name>
    <dbReference type="NCBI Taxonomy" id="1424294"/>
    <lineage>
        <taxon>Bacteria</taxon>
        <taxon>Bacillati</taxon>
        <taxon>Bacillota</taxon>
        <taxon>Clostridia</taxon>
        <taxon>Peptostreptococcales</taxon>
        <taxon>Thermotaleaceae</taxon>
        <taxon>Geosporobacter</taxon>
    </lineage>
</organism>
<dbReference type="RefSeq" id="WP_069974462.1">
    <property type="nucleotide sequence ID" value="NZ_CP017269.1"/>
</dbReference>
<protein>
    <recommendedName>
        <fullName evidence="1">Electron transfer flavoprotein small subunit</fullName>
    </recommendedName>
</protein>
<name>A0A1D8GDC3_9FIRM</name>
<dbReference type="PANTHER" id="PTHR21294">
    <property type="entry name" value="ELECTRON TRANSFER FLAVOPROTEIN BETA-SUBUNIT"/>
    <property type="match status" value="1"/>
</dbReference>
<dbReference type="InterPro" id="IPR014729">
    <property type="entry name" value="Rossmann-like_a/b/a_fold"/>
</dbReference>
<accession>A0A1D8GDC3</accession>
<evidence type="ECO:0000256" key="1">
    <source>
        <dbReference type="ARBA" id="ARBA00042002"/>
    </source>
</evidence>
<dbReference type="InterPro" id="IPR014730">
    <property type="entry name" value="ETF_a/b_N"/>
</dbReference>
<dbReference type="InterPro" id="IPR012255">
    <property type="entry name" value="ETF_b"/>
</dbReference>
<reference evidence="3 4" key="1">
    <citation type="submission" date="2016-09" db="EMBL/GenBank/DDBJ databases">
        <title>Genomic analysis reveals versatility of anaerobic energy metabolism of Geosporobacter ferrireducens IRF9 of phylum Firmicutes.</title>
        <authorList>
            <person name="Kim S.-J."/>
        </authorList>
    </citation>
    <scope>NUCLEOTIDE SEQUENCE [LARGE SCALE GENOMIC DNA]</scope>
    <source>
        <strain evidence="3 4">IRF9</strain>
    </source>
</reference>
<evidence type="ECO:0000313" key="3">
    <source>
        <dbReference type="EMBL" id="AOT68896.1"/>
    </source>
</evidence>
<dbReference type="CDD" id="cd01714">
    <property type="entry name" value="ETF_beta"/>
    <property type="match status" value="1"/>
</dbReference>
<dbReference type="GO" id="GO:0009055">
    <property type="term" value="F:electron transfer activity"/>
    <property type="evidence" value="ECO:0007669"/>
    <property type="project" value="InterPro"/>
</dbReference>
<proteinExistence type="predicted"/>
<dbReference type="PANTHER" id="PTHR21294:SF17">
    <property type="entry name" value="PROTEIN FIXA"/>
    <property type="match status" value="1"/>
</dbReference>
<dbReference type="InterPro" id="IPR033948">
    <property type="entry name" value="ETF_beta_N"/>
</dbReference>